<evidence type="ECO:0000313" key="2">
    <source>
        <dbReference type="Proteomes" id="UP001142393"/>
    </source>
</evidence>
<dbReference type="Proteomes" id="UP001142393">
    <property type="component" value="Unassembled WGS sequence"/>
</dbReference>
<comment type="caution">
    <text evidence="1">The sequence shown here is derived from an EMBL/GenBank/DDBJ whole genome shotgun (WGS) entry which is preliminary data.</text>
</comment>
<sequence>MFWTSIARSVTPPPNLGKALQKLLPSRLPSSLVARPGNLYEVLSRTPSAGVGKHIYQLRWSQKNIPDCYWIVTRSHFKCEGKHGKAWGKLVWKGRPVSAREERIRGSLKYTWAEGQSQATQPPLRNVCDRVVLIFDGSLLLFRHHSRDSRGRLQRSYNIPLIV</sequence>
<dbReference type="Pfam" id="PF16053">
    <property type="entry name" value="MRP-S34"/>
    <property type="match status" value="1"/>
</dbReference>
<dbReference type="EMBL" id="JANVFU010000008">
    <property type="protein sequence ID" value="KAJ3743373.1"/>
    <property type="molecule type" value="Genomic_DNA"/>
</dbReference>
<name>A0A9W8TWW5_9AGAR</name>
<keyword evidence="2" id="KW-1185">Reference proteome</keyword>
<dbReference type="PANTHER" id="PTHR28589">
    <property type="entry name" value="28S RIBOSOMAL PROTEIN S34, MITOCHONDRIAL"/>
    <property type="match status" value="1"/>
</dbReference>
<organism evidence="1 2">
    <name type="scientific">Lentinula detonsa</name>
    <dbReference type="NCBI Taxonomy" id="2804962"/>
    <lineage>
        <taxon>Eukaryota</taxon>
        <taxon>Fungi</taxon>
        <taxon>Dikarya</taxon>
        <taxon>Basidiomycota</taxon>
        <taxon>Agaricomycotina</taxon>
        <taxon>Agaricomycetes</taxon>
        <taxon>Agaricomycetidae</taxon>
        <taxon>Agaricales</taxon>
        <taxon>Marasmiineae</taxon>
        <taxon>Omphalotaceae</taxon>
        <taxon>Lentinula</taxon>
    </lineage>
</organism>
<dbReference type="PANTHER" id="PTHR28589:SF1">
    <property type="entry name" value="SMALL RIBOSOMAL SUBUNIT PROTEIN MS34"/>
    <property type="match status" value="1"/>
</dbReference>
<accession>A0A9W8TWW5</accession>
<dbReference type="GO" id="GO:0003735">
    <property type="term" value="F:structural constituent of ribosome"/>
    <property type="evidence" value="ECO:0007669"/>
    <property type="project" value="InterPro"/>
</dbReference>
<protein>
    <submittedName>
        <fullName evidence="1">Uncharacterized protein</fullName>
    </submittedName>
</protein>
<dbReference type="GO" id="GO:0005739">
    <property type="term" value="C:mitochondrion"/>
    <property type="evidence" value="ECO:0007669"/>
    <property type="project" value="InterPro"/>
</dbReference>
<gene>
    <name evidence="1" type="ORF">DFH05DRAFT_1400226</name>
</gene>
<dbReference type="AlphaFoldDB" id="A0A9W8TWW5"/>
<evidence type="ECO:0000313" key="1">
    <source>
        <dbReference type="EMBL" id="KAJ3743373.1"/>
    </source>
</evidence>
<dbReference type="InterPro" id="IPR032053">
    <property type="entry name" value="Ribosomal_mS34"/>
</dbReference>
<proteinExistence type="predicted"/>
<reference evidence="1 2" key="1">
    <citation type="journal article" date="2023" name="Proc. Natl. Acad. Sci. U.S.A.">
        <title>A global phylogenomic analysis of the shiitake genus Lentinula.</title>
        <authorList>
            <person name="Sierra-Patev S."/>
            <person name="Min B."/>
            <person name="Naranjo-Ortiz M."/>
            <person name="Looney B."/>
            <person name="Konkel Z."/>
            <person name="Slot J.C."/>
            <person name="Sakamoto Y."/>
            <person name="Steenwyk J.L."/>
            <person name="Rokas A."/>
            <person name="Carro J."/>
            <person name="Camarero S."/>
            <person name="Ferreira P."/>
            <person name="Molpeceres G."/>
            <person name="Ruiz-Duenas F.J."/>
            <person name="Serrano A."/>
            <person name="Henrissat B."/>
            <person name="Drula E."/>
            <person name="Hughes K.W."/>
            <person name="Mata J.L."/>
            <person name="Ishikawa N.K."/>
            <person name="Vargas-Isla R."/>
            <person name="Ushijima S."/>
            <person name="Smith C.A."/>
            <person name="Donoghue J."/>
            <person name="Ahrendt S."/>
            <person name="Andreopoulos W."/>
            <person name="He G."/>
            <person name="LaButti K."/>
            <person name="Lipzen A."/>
            <person name="Ng V."/>
            <person name="Riley R."/>
            <person name="Sandor L."/>
            <person name="Barry K."/>
            <person name="Martinez A.T."/>
            <person name="Xiao Y."/>
            <person name="Gibbons J.G."/>
            <person name="Terashima K."/>
            <person name="Grigoriev I.V."/>
            <person name="Hibbett D."/>
        </authorList>
    </citation>
    <scope>NUCLEOTIDE SEQUENCE [LARGE SCALE GENOMIC DNA]</scope>
    <source>
        <strain evidence="1 2">TFB7810</strain>
    </source>
</reference>